<dbReference type="InterPro" id="IPR025659">
    <property type="entry name" value="Tubby-like_C"/>
</dbReference>
<dbReference type="GO" id="GO:0005886">
    <property type="term" value="C:plasma membrane"/>
    <property type="evidence" value="ECO:0007669"/>
    <property type="project" value="TreeGrafter"/>
</dbReference>
<evidence type="ECO:0000313" key="4">
    <source>
        <dbReference type="Proteomes" id="UP000694427"/>
    </source>
</evidence>
<comment type="function">
    <text evidence="2">May mediate accelerated ATP-independent bidirectional transbilayer migration of phospholipids upon binding calcium ions that results in a loss of phospholipid asymmetry in the plasma membrane.</text>
</comment>
<keyword evidence="2" id="KW-0449">Lipoprotein</keyword>
<organism evidence="3 4">
    <name type="scientific">Cyprinus carpio</name>
    <name type="common">Common carp</name>
    <dbReference type="NCBI Taxonomy" id="7962"/>
    <lineage>
        <taxon>Eukaryota</taxon>
        <taxon>Metazoa</taxon>
        <taxon>Chordata</taxon>
        <taxon>Craniata</taxon>
        <taxon>Vertebrata</taxon>
        <taxon>Euteleostomi</taxon>
        <taxon>Actinopterygii</taxon>
        <taxon>Neopterygii</taxon>
        <taxon>Teleostei</taxon>
        <taxon>Ostariophysi</taxon>
        <taxon>Cypriniformes</taxon>
        <taxon>Cyprinidae</taxon>
        <taxon>Cyprininae</taxon>
        <taxon>Cyprinus</taxon>
    </lineage>
</organism>
<dbReference type="Ensembl" id="ENSCCRT00010084202.1">
    <property type="protein sequence ID" value="ENSCCRP00010075972.1"/>
    <property type="gene ID" value="ENSCCRG00010033120.1"/>
</dbReference>
<sequence length="229" mass="25554">MSELFSNPAAVPPGLEYLTQVSVHILMNNFSSFPAIIGFETNNQYEIKNSMGQKIFHAKETTDCCTRNICGPVRSFDLQIKDNFDQEVIHLIRPYRCSSCCFPCCLQEMEVQAPPGNTIGYIKQDWHMFKPKFSLYDMSKTKALSIEGPLCAISCCGDVDFDVTSKDGHSVGRISKQWTGLTDTDNFGINFPMDLDVRMKAVLLGASFLIDFMFFEQTGGSGLQSSVFG</sequence>
<evidence type="ECO:0000256" key="2">
    <source>
        <dbReference type="RuleBase" id="RU363116"/>
    </source>
</evidence>
<dbReference type="Pfam" id="PF03803">
    <property type="entry name" value="Scramblase"/>
    <property type="match status" value="1"/>
</dbReference>
<evidence type="ECO:0000313" key="3">
    <source>
        <dbReference type="Ensembl" id="ENSCCRP00010075972.1"/>
    </source>
</evidence>
<protein>
    <recommendedName>
        <fullName evidence="2">Phospholipid scramblase</fullName>
    </recommendedName>
</protein>
<dbReference type="InterPro" id="IPR005552">
    <property type="entry name" value="Scramblase"/>
</dbReference>
<dbReference type="GO" id="GO:0017128">
    <property type="term" value="F:phospholipid scramblase activity"/>
    <property type="evidence" value="ECO:0007669"/>
    <property type="project" value="InterPro"/>
</dbReference>
<reference evidence="3" key="2">
    <citation type="submission" date="2025-09" db="UniProtKB">
        <authorList>
            <consortium name="Ensembl"/>
        </authorList>
    </citation>
    <scope>IDENTIFICATION</scope>
</reference>
<dbReference type="PANTHER" id="PTHR23248:SF57">
    <property type="entry name" value="PHOSPHOLIPID SCRAMBLASE"/>
    <property type="match status" value="1"/>
</dbReference>
<name>A0A8C1MF35_CYPCA</name>
<keyword evidence="2" id="KW-0106">Calcium</keyword>
<dbReference type="AlphaFoldDB" id="A0A8C1MF35"/>
<reference evidence="3" key="1">
    <citation type="submission" date="2025-08" db="UniProtKB">
        <authorList>
            <consortium name="Ensembl"/>
        </authorList>
    </citation>
    <scope>IDENTIFICATION</scope>
</reference>
<proteinExistence type="inferred from homology"/>
<dbReference type="PANTHER" id="PTHR23248">
    <property type="entry name" value="PHOSPHOLIPID SCRAMBLASE-RELATED"/>
    <property type="match status" value="1"/>
</dbReference>
<keyword evidence="2" id="KW-0564">Palmitate</keyword>
<accession>A0A8C1MF35</accession>
<dbReference type="Proteomes" id="UP000694427">
    <property type="component" value="Unplaced"/>
</dbReference>
<comment type="similarity">
    <text evidence="1 2">Belongs to the phospholipid scramblase family.</text>
</comment>
<comment type="cofactor">
    <cofactor evidence="2">
        <name>Ca(2+)</name>
        <dbReference type="ChEBI" id="CHEBI:29108"/>
    </cofactor>
</comment>
<dbReference type="SUPFAM" id="SSF54518">
    <property type="entry name" value="Tubby C-terminal domain-like"/>
    <property type="match status" value="1"/>
</dbReference>
<keyword evidence="4" id="KW-1185">Reference proteome</keyword>
<evidence type="ECO:0000256" key="1">
    <source>
        <dbReference type="ARBA" id="ARBA00005350"/>
    </source>
</evidence>